<feature type="transmembrane region" description="Helical" evidence="12">
    <location>
        <begin position="138"/>
        <end position="160"/>
    </location>
</feature>
<evidence type="ECO:0000256" key="5">
    <source>
        <dbReference type="ARBA" id="ARBA00022989"/>
    </source>
</evidence>
<feature type="transmembrane region" description="Helical" evidence="12">
    <location>
        <begin position="12"/>
        <end position="32"/>
    </location>
</feature>
<dbReference type="GO" id="GO:0006784">
    <property type="term" value="P:heme A biosynthetic process"/>
    <property type="evidence" value="ECO:0007669"/>
    <property type="project" value="InterPro"/>
</dbReference>
<comment type="caution">
    <text evidence="13">The sequence shown here is derived from an EMBL/GenBank/DDBJ whole genome shotgun (WGS) entry which is preliminary data.</text>
</comment>
<evidence type="ECO:0000256" key="4">
    <source>
        <dbReference type="ARBA" id="ARBA00022723"/>
    </source>
</evidence>
<organism evidence="13 14">
    <name type="scientific">Natronospirillum operosum</name>
    <dbReference type="NCBI Taxonomy" id="2759953"/>
    <lineage>
        <taxon>Bacteria</taxon>
        <taxon>Pseudomonadati</taxon>
        <taxon>Pseudomonadota</taxon>
        <taxon>Gammaproteobacteria</taxon>
        <taxon>Oceanospirillales</taxon>
        <taxon>Natronospirillaceae</taxon>
        <taxon>Natronospirillum</taxon>
    </lineage>
</organism>
<feature type="transmembrane region" description="Helical" evidence="12">
    <location>
        <begin position="255"/>
        <end position="274"/>
    </location>
</feature>
<name>A0A4Z0WAT1_9GAMM</name>
<sequence>MSMLRKDLSRPGYLLALSAVIFSYFVVTLGAYTRLVDAGLGCPDWPFCYGHLWAPLTDEAISLANQAWPEFPVDHSIIWPEMLHRYVAVILGLMVLALWWVTWRHRNVPGQPLKLPIAIGIIICIQAAFGAWTVTLKLWPQVVTAHLLGGFLTATLLWLLTLRLSGWQPGLRWVNTRYMSMTLGLITMAALIIQIALGGWTSATYSALACPDFPTCQGYWFPPFDYARGFDIFKAIGPNYLGGKLDGEARAAVHHVHRVGALVVTLLMLVLAWRVHRAGLQSLAKLLVGTLAVQVALGIINVYFALPLWAATAHNGVALVLLMVMTTILYRMYRELSYDQ</sequence>
<reference evidence="13 14" key="1">
    <citation type="submission" date="2019-04" db="EMBL/GenBank/DDBJ databases">
        <title>Natronospirillum operosus gen. nov., sp. nov., a haloalkaliphilic satellite isolated from decaying biomass of laboratory culture of cyanobacterium Geitlerinema sp. and proposal of Natronospirillaceae fam. nov. and Saccharospirillaceae fam. nov.</title>
        <authorList>
            <person name="Kevbrin V."/>
            <person name="Boltyanskaya Y."/>
            <person name="Koziaeva V."/>
            <person name="Grouzdev D.S."/>
            <person name="Park M."/>
            <person name="Cho J."/>
        </authorList>
    </citation>
    <scope>NUCLEOTIDE SEQUENCE [LARGE SCALE GENOMIC DNA]</scope>
    <source>
        <strain evidence="13 14">G-116</strain>
    </source>
</reference>
<evidence type="ECO:0000256" key="2">
    <source>
        <dbReference type="ARBA" id="ARBA00022475"/>
    </source>
</evidence>
<evidence type="ECO:0000313" key="14">
    <source>
        <dbReference type="Proteomes" id="UP000297475"/>
    </source>
</evidence>
<keyword evidence="4" id="KW-0479">Metal-binding</keyword>
<feature type="transmembrane region" description="Helical" evidence="12">
    <location>
        <begin position="286"/>
        <end position="306"/>
    </location>
</feature>
<keyword evidence="14" id="KW-1185">Reference proteome</keyword>
<dbReference type="GO" id="GO:0016491">
    <property type="term" value="F:oxidoreductase activity"/>
    <property type="evidence" value="ECO:0007669"/>
    <property type="project" value="UniProtKB-KW"/>
</dbReference>
<feature type="transmembrane region" description="Helical" evidence="12">
    <location>
        <begin position="312"/>
        <end position="333"/>
    </location>
</feature>
<dbReference type="OrthoDB" id="1447144at2"/>
<accession>A0A4Z0WAT1</accession>
<dbReference type="InterPro" id="IPR050450">
    <property type="entry name" value="COX15/CtaA_HemeA_synthase"/>
</dbReference>
<dbReference type="EMBL" id="SRMF01000008">
    <property type="protein sequence ID" value="TGG91521.1"/>
    <property type="molecule type" value="Genomic_DNA"/>
</dbReference>
<evidence type="ECO:0000256" key="11">
    <source>
        <dbReference type="ARBA" id="ARBA00023444"/>
    </source>
</evidence>
<dbReference type="Proteomes" id="UP000297475">
    <property type="component" value="Unassembled WGS sequence"/>
</dbReference>
<dbReference type="AlphaFoldDB" id="A0A4Z0WAT1"/>
<evidence type="ECO:0000313" key="13">
    <source>
        <dbReference type="EMBL" id="TGG91521.1"/>
    </source>
</evidence>
<dbReference type="GO" id="GO:0016020">
    <property type="term" value="C:membrane"/>
    <property type="evidence" value="ECO:0007669"/>
    <property type="project" value="UniProtKB-SubCell"/>
</dbReference>
<evidence type="ECO:0000256" key="9">
    <source>
        <dbReference type="ARBA" id="ARBA00023136"/>
    </source>
</evidence>
<keyword evidence="9 12" id="KW-0472">Membrane</keyword>
<comment type="subcellular location">
    <subcellularLocation>
        <location evidence="1">Membrane</location>
        <topology evidence="1">Multi-pass membrane protein</topology>
    </subcellularLocation>
</comment>
<keyword evidence="2" id="KW-1003">Cell membrane</keyword>
<proteinExistence type="predicted"/>
<comment type="pathway">
    <text evidence="11">Porphyrin-containing compound metabolism.</text>
</comment>
<dbReference type="PANTHER" id="PTHR35457:SF1">
    <property type="entry name" value="HEME A SYNTHASE"/>
    <property type="match status" value="1"/>
</dbReference>
<dbReference type="Pfam" id="PF02628">
    <property type="entry name" value="COX15-CtaA"/>
    <property type="match status" value="1"/>
</dbReference>
<dbReference type="InterPro" id="IPR003780">
    <property type="entry name" value="COX15/CtaA_fam"/>
</dbReference>
<keyword evidence="6" id="KW-0560">Oxidoreductase</keyword>
<dbReference type="GO" id="GO:0046872">
    <property type="term" value="F:metal ion binding"/>
    <property type="evidence" value="ECO:0007669"/>
    <property type="project" value="UniProtKB-KW"/>
</dbReference>
<evidence type="ECO:0000256" key="8">
    <source>
        <dbReference type="ARBA" id="ARBA00023133"/>
    </source>
</evidence>
<evidence type="ECO:0000256" key="12">
    <source>
        <dbReference type="SAM" id="Phobius"/>
    </source>
</evidence>
<keyword evidence="7" id="KW-0408">Iron</keyword>
<keyword evidence="8" id="KW-0350">Heme biosynthesis</keyword>
<keyword evidence="3 12" id="KW-0812">Transmembrane</keyword>
<protein>
    <submittedName>
        <fullName evidence="13">Heme A synthase</fullName>
    </submittedName>
</protein>
<evidence type="ECO:0000256" key="6">
    <source>
        <dbReference type="ARBA" id="ARBA00023002"/>
    </source>
</evidence>
<feature type="transmembrane region" description="Helical" evidence="12">
    <location>
        <begin position="83"/>
        <end position="101"/>
    </location>
</feature>
<dbReference type="PANTHER" id="PTHR35457">
    <property type="entry name" value="HEME A SYNTHASE"/>
    <property type="match status" value="1"/>
</dbReference>
<gene>
    <name evidence="13" type="ORF">E4656_15945</name>
</gene>
<evidence type="ECO:0000256" key="10">
    <source>
        <dbReference type="ARBA" id="ARBA00023157"/>
    </source>
</evidence>
<feature type="transmembrane region" description="Helical" evidence="12">
    <location>
        <begin position="113"/>
        <end position="132"/>
    </location>
</feature>
<evidence type="ECO:0000256" key="7">
    <source>
        <dbReference type="ARBA" id="ARBA00023004"/>
    </source>
</evidence>
<keyword evidence="5 12" id="KW-1133">Transmembrane helix</keyword>
<feature type="transmembrane region" description="Helical" evidence="12">
    <location>
        <begin position="181"/>
        <end position="200"/>
    </location>
</feature>
<evidence type="ECO:0000256" key="1">
    <source>
        <dbReference type="ARBA" id="ARBA00004141"/>
    </source>
</evidence>
<evidence type="ECO:0000256" key="3">
    <source>
        <dbReference type="ARBA" id="ARBA00022692"/>
    </source>
</evidence>
<keyword evidence="10" id="KW-1015">Disulfide bond</keyword>